<feature type="region of interest" description="Disordered" evidence="1">
    <location>
        <begin position="103"/>
        <end position="146"/>
    </location>
</feature>
<reference evidence="2" key="1">
    <citation type="submission" date="2014-07" db="EMBL/GenBank/DDBJ databases">
        <title>Identification of a novel salt tolerance gene in wild soybean by whole-genome sequencing.</title>
        <authorList>
            <person name="Lam H.-M."/>
            <person name="Qi X."/>
            <person name="Li M.-W."/>
            <person name="Liu X."/>
            <person name="Xie M."/>
            <person name="Ni M."/>
            <person name="Xu X."/>
        </authorList>
    </citation>
    <scope>NUCLEOTIDE SEQUENCE [LARGE SCALE GENOMIC DNA]</scope>
    <source>
        <tissue evidence="2">Root</tissue>
    </source>
</reference>
<dbReference type="AlphaFoldDB" id="A0A0B2S7A8"/>
<proteinExistence type="predicted"/>
<sequence>MKLKTPRASHGRRHARVPSACQQQFSPWPGHSKYHDRGTSRTQSFHILLSSSRTLPKHHSHNNTSITNHHGNHCASTLHYLTAITSHQPAIYGVPLPSLARHHHGAPPPFPKSPTCGLHSHNPPNIRDPHPNQTPLHQHTNVPRPPPLRHMTSISNATWMSSLHHPLSGVGNTFLAKGVRMSLIMLWIWGRSMMTCPPKVL</sequence>
<gene>
    <name evidence="2" type="ORF">glysoja_042807</name>
</gene>
<feature type="region of interest" description="Disordered" evidence="1">
    <location>
        <begin position="1"/>
        <end position="39"/>
    </location>
</feature>
<organism evidence="2">
    <name type="scientific">Glycine soja</name>
    <name type="common">Wild soybean</name>
    <dbReference type="NCBI Taxonomy" id="3848"/>
    <lineage>
        <taxon>Eukaryota</taxon>
        <taxon>Viridiplantae</taxon>
        <taxon>Streptophyta</taxon>
        <taxon>Embryophyta</taxon>
        <taxon>Tracheophyta</taxon>
        <taxon>Spermatophyta</taxon>
        <taxon>Magnoliopsida</taxon>
        <taxon>eudicotyledons</taxon>
        <taxon>Gunneridae</taxon>
        <taxon>Pentapetalae</taxon>
        <taxon>rosids</taxon>
        <taxon>fabids</taxon>
        <taxon>Fabales</taxon>
        <taxon>Fabaceae</taxon>
        <taxon>Papilionoideae</taxon>
        <taxon>50 kb inversion clade</taxon>
        <taxon>NPAAA clade</taxon>
        <taxon>indigoferoid/millettioid clade</taxon>
        <taxon>Phaseoleae</taxon>
        <taxon>Glycine</taxon>
        <taxon>Glycine subgen. Soja</taxon>
    </lineage>
</organism>
<feature type="compositionally biased region" description="Basic residues" evidence="1">
    <location>
        <begin position="1"/>
        <end position="16"/>
    </location>
</feature>
<evidence type="ECO:0000256" key="1">
    <source>
        <dbReference type="SAM" id="MobiDB-lite"/>
    </source>
</evidence>
<dbReference type="Proteomes" id="UP000053555">
    <property type="component" value="Unassembled WGS sequence"/>
</dbReference>
<accession>A0A0B2S7A8</accession>
<feature type="compositionally biased region" description="Polar residues" evidence="1">
    <location>
        <begin position="131"/>
        <end position="141"/>
    </location>
</feature>
<name>A0A0B2S7A8_GLYSO</name>
<dbReference type="EMBL" id="KN644308">
    <property type="protein sequence ID" value="KHN42586.1"/>
    <property type="molecule type" value="Genomic_DNA"/>
</dbReference>
<evidence type="ECO:0000313" key="2">
    <source>
        <dbReference type="EMBL" id="KHN42586.1"/>
    </source>
</evidence>
<protein>
    <submittedName>
        <fullName evidence="2">Uncharacterized protein</fullName>
    </submittedName>
</protein>